<comment type="caution">
    <text evidence="2">The sequence shown here is derived from an EMBL/GenBank/DDBJ whole genome shotgun (WGS) entry which is preliminary data.</text>
</comment>
<dbReference type="InterPro" id="IPR020556">
    <property type="entry name" value="Amidase_CS"/>
</dbReference>
<feature type="domain" description="Amidase" evidence="1">
    <location>
        <begin position="40"/>
        <end position="461"/>
    </location>
</feature>
<dbReference type="RefSeq" id="WP_121895565.1">
    <property type="nucleotide sequence ID" value="NZ_PENI01000057.1"/>
</dbReference>
<evidence type="ECO:0000313" key="2">
    <source>
        <dbReference type="EMBL" id="RMB79673.1"/>
    </source>
</evidence>
<dbReference type="InterPro" id="IPR000120">
    <property type="entry name" value="Amidase"/>
</dbReference>
<dbReference type="SUPFAM" id="SSF75304">
    <property type="entry name" value="Amidase signature (AS) enzymes"/>
    <property type="match status" value="1"/>
</dbReference>
<evidence type="ECO:0000259" key="1">
    <source>
        <dbReference type="Pfam" id="PF01425"/>
    </source>
</evidence>
<dbReference type="PANTHER" id="PTHR11895:SF176">
    <property type="entry name" value="AMIDASE AMID-RELATED"/>
    <property type="match status" value="1"/>
</dbReference>
<name>A0A3M0HYW6_9ACTN</name>
<accession>A0A3M0HYW6</accession>
<sequence length="481" mass="51341">MSTDTASTDTASRDNTEQLHYKEIYELSDLLSSGELSSQEVTRAMLERIDAVDATIGSYACLAAEEAMAAARRSDERRAAGRSLGRLDGVPLAVKDIYDKAGWPTEAGMASRKGIVAATSATVVERLEGAGAVILGKVHTTEGVYTEHTHPFRAPLNPWDAHRWVGVSSSGSGASTAAGLCFGALGSDTGGSIRMPSAANGVTGLKPTWGRVSRAGVFELAATLDHVGPMCRSARDAGLVLETIAGADDRDPTASLLPVPSLSVGEPRSMRGVRIGVDPQWSYSAVSEDIEKTHRAAEAQLSSLGAEIVEVALPDPTQAIEDWFGVCAAQTARAHGEDFLAHRNTYGPALRELIERGRQLSAIDYDELLLRRWNFKGRMEAAVSTVDAVLIPALSFIAPPVEKMMRMDEETTAGVHRFTVPFTLSQLPTITFPGGFATTDSGRPFPVGLQMVGPAFGEPALVGIVDAFQRVTEWNKRHPDL</sequence>
<dbReference type="Proteomes" id="UP000270471">
    <property type="component" value="Unassembled WGS sequence"/>
</dbReference>
<dbReference type="EMBL" id="PENI01000057">
    <property type="protein sequence ID" value="RMB79673.1"/>
    <property type="molecule type" value="Genomic_DNA"/>
</dbReference>
<dbReference type="Gene3D" id="3.90.1300.10">
    <property type="entry name" value="Amidase signature (AS) domain"/>
    <property type="match status" value="1"/>
</dbReference>
<protein>
    <submittedName>
        <fullName evidence="2">Glutamyl-tRNA</fullName>
    </submittedName>
</protein>
<dbReference type="PROSITE" id="PS00571">
    <property type="entry name" value="AMIDASES"/>
    <property type="match status" value="1"/>
</dbReference>
<keyword evidence="3" id="KW-1185">Reference proteome</keyword>
<gene>
    <name evidence="2" type="ORF">CTZ28_44485</name>
</gene>
<dbReference type="AlphaFoldDB" id="A0A3M0HYW6"/>
<dbReference type="GO" id="GO:0003824">
    <property type="term" value="F:catalytic activity"/>
    <property type="evidence" value="ECO:0007669"/>
    <property type="project" value="InterPro"/>
</dbReference>
<proteinExistence type="predicted"/>
<dbReference type="PANTHER" id="PTHR11895">
    <property type="entry name" value="TRANSAMIDASE"/>
    <property type="match status" value="1"/>
</dbReference>
<dbReference type="InterPro" id="IPR036928">
    <property type="entry name" value="AS_sf"/>
</dbReference>
<organism evidence="2 3">
    <name type="scientific">Streptomyces shenzhenensis</name>
    <dbReference type="NCBI Taxonomy" id="943815"/>
    <lineage>
        <taxon>Bacteria</taxon>
        <taxon>Bacillati</taxon>
        <taxon>Actinomycetota</taxon>
        <taxon>Actinomycetes</taxon>
        <taxon>Kitasatosporales</taxon>
        <taxon>Streptomycetaceae</taxon>
        <taxon>Streptomyces</taxon>
    </lineage>
</organism>
<dbReference type="OrthoDB" id="182039at2"/>
<evidence type="ECO:0000313" key="3">
    <source>
        <dbReference type="Proteomes" id="UP000270471"/>
    </source>
</evidence>
<dbReference type="Pfam" id="PF01425">
    <property type="entry name" value="Amidase"/>
    <property type="match status" value="1"/>
</dbReference>
<dbReference type="InterPro" id="IPR023631">
    <property type="entry name" value="Amidase_dom"/>
</dbReference>
<reference evidence="2 3" key="1">
    <citation type="submission" date="2017-11" db="EMBL/GenBank/DDBJ databases">
        <title>Draft genome of actinobacteria isolated from guarana (Paullinia cupana (Mart.) Ducke.</title>
        <authorList>
            <person name="Siqueira K.A."/>
            <person name="Liotti R.G."/>
            <person name="Mendes T.A.O."/>
            <person name="Soares M.A."/>
        </authorList>
    </citation>
    <scope>NUCLEOTIDE SEQUENCE [LARGE SCALE GENOMIC DNA]</scope>
    <source>
        <strain evidence="2 3">193</strain>
    </source>
</reference>